<dbReference type="EMBL" id="JBCEZU010000538">
    <property type="protein sequence ID" value="KAK9517827.1"/>
    <property type="molecule type" value="Genomic_DNA"/>
</dbReference>
<gene>
    <name evidence="1" type="ORF">VZT92_023168</name>
</gene>
<reference evidence="1 2" key="1">
    <citation type="journal article" date="2024" name="Genome Biol. Evol.">
        <title>Chromosome-level genome assembly of the viviparous eelpout Zoarces viviparus.</title>
        <authorList>
            <person name="Fuhrmann N."/>
            <person name="Brasseur M.V."/>
            <person name="Bakowski C.E."/>
            <person name="Podsiadlowski L."/>
            <person name="Prost S."/>
            <person name="Krehenwinkel H."/>
            <person name="Mayer C."/>
        </authorList>
    </citation>
    <scope>NUCLEOTIDE SEQUENCE [LARGE SCALE GENOMIC DNA]</scope>
    <source>
        <strain evidence="1">NO-MEL_2022_Ind0_liver</strain>
    </source>
</reference>
<protein>
    <submittedName>
        <fullName evidence="1">Uncharacterized protein</fullName>
    </submittedName>
</protein>
<evidence type="ECO:0000313" key="1">
    <source>
        <dbReference type="EMBL" id="KAK9517827.1"/>
    </source>
</evidence>
<dbReference type="Proteomes" id="UP001488805">
    <property type="component" value="Unassembled WGS sequence"/>
</dbReference>
<proteinExistence type="predicted"/>
<accession>A0AAW1E6T3</accession>
<evidence type="ECO:0000313" key="2">
    <source>
        <dbReference type="Proteomes" id="UP001488805"/>
    </source>
</evidence>
<comment type="caution">
    <text evidence="1">The sequence shown here is derived from an EMBL/GenBank/DDBJ whole genome shotgun (WGS) entry which is preliminary data.</text>
</comment>
<name>A0AAW1E6T3_ZOAVI</name>
<dbReference type="AlphaFoldDB" id="A0AAW1E6T3"/>
<keyword evidence="2" id="KW-1185">Reference proteome</keyword>
<organism evidence="1 2">
    <name type="scientific">Zoarces viviparus</name>
    <name type="common">Viviparous eelpout</name>
    <name type="synonym">Blennius viviparus</name>
    <dbReference type="NCBI Taxonomy" id="48416"/>
    <lineage>
        <taxon>Eukaryota</taxon>
        <taxon>Metazoa</taxon>
        <taxon>Chordata</taxon>
        <taxon>Craniata</taxon>
        <taxon>Vertebrata</taxon>
        <taxon>Euteleostomi</taxon>
        <taxon>Actinopterygii</taxon>
        <taxon>Neopterygii</taxon>
        <taxon>Teleostei</taxon>
        <taxon>Neoteleostei</taxon>
        <taxon>Acanthomorphata</taxon>
        <taxon>Eupercaria</taxon>
        <taxon>Perciformes</taxon>
        <taxon>Cottioidei</taxon>
        <taxon>Zoarcales</taxon>
        <taxon>Zoarcidae</taxon>
        <taxon>Zoarcinae</taxon>
        <taxon>Zoarces</taxon>
    </lineage>
</organism>
<sequence>MKLRPVKESGGFAVTLNSSAFVLMLLEGLRDRSRLHAATDLQLISTSNQGTQPVLSQTAALHRYQRLGLYEVKELQTAGKEGETGNEREIKRKGNHTVLVFCYAL</sequence>